<dbReference type="AlphaFoldDB" id="S8AAW3"/>
<keyword evidence="1" id="KW-0812">Transmembrane</keyword>
<dbReference type="Proteomes" id="UP000015100">
    <property type="component" value="Unassembled WGS sequence"/>
</dbReference>
<feature type="transmembrane region" description="Helical" evidence="1">
    <location>
        <begin position="147"/>
        <end position="172"/>
    </location>
</feature>
<keyword evidence="3" id="KW-1185">Reference proteome</keyword>
<organism evidence="2 3">
    <name type="scientific">Dactylellina haptotyla (strain CBS 200.50)</name>
    <name type="common">Nematode-trapping fungus</name>
    <name type="synonym">Monacrosporium haptotylum</name>
    <dbReference type="NCBI Taxonomy" id="1284197"/>
    <lineage>
        <taxon>Eukaryota</taxon>
        <taxon>Fungi</taxon>
        <taxon>Dikarya</taxon>
        <taxon>Ascomycota</taxon>
        <taxon>Pezizomycotina</taxon>
        <taxon>Orbiliomycetes</taxon>
        <taxon>Orbiliales</taxon>
        <taxon>Orbiliaceae</taxon>
        <taxon>Dactylellina</taxon>
    </lineage>
</organism>
<dbReference type="EMBL" id="AQGS01000439">
    <property type="protein sequence ID" value="EPS40064.1"/>
    <property type="molecule type" value="Genomic_DNA"/>
</dbReference>
<sequence>MSPIDWAFDVSSLMVLIGEAEESRFRSSRLTILETLVAAPVAGIQSYLKTYDGISDFSRLSYFSPYGCKVAPLRNMKLDNTIRHLRLLDDGKYAAFLIRDSNKASGHVHYSKYKYFLPLWLVFTWFCFGALMVFWRLAPYGALPPGTWVGITNIAALTGWSVIVRVMEFAMIKEAEKKERKKGNARDLEERDSVVFLGKRNSGLVIGGTRQAIKLWTSNRLDYNDGETSQIPNRYLQIFTRIGTLLVLLLVFTTVPNGSTTDQLAFVLLNILGQVNVFLGLHLNAKSCLDELEPDAGNAAKVPVGNRTKVYGYLVRHFKDLDQSWIDKVDILPKTVVWDRWKDRVKVDMLEDPRVLYDSIVVEIKQERTTQQTPQHKLPHVQTM</sequence>
<dbReference type="HOGENOM" id="CLU_049203_0_0_1"/>
<name>S8AAW3_DACHA</name>
<dbReference type="OrthoDB" id="3673893at2759"/>
<keyword evidence="1" id="KW-1133">Transmembrane helix</keyword>
<proteinExistence type="predicted"/>
<dbReference type="OMA" id="WIGISTC"/>
<reference evidence="3" key="2">
    <citation type="submission" date="2013-04" db="EMBL/GenBank/DDBJ databases">
        <title>Genomic mechanisms accounting for the adaptation to parasitism in nematode-trapping fungi.</title>
        <authorList>
            <person name="Ahren D.G."/>
        </authorList>
    </citation>
    <scope>NUCLEOTIDE SEQUENCE [LARGE SCALE GENOMIC DNA]</scope>
    <source>
        <strain evidence="3">CBS 200.50</strain>
    </source>
</reference>
<feature type="transmembrane region" description="Helical" evidence="1">
    <location>
        <begin position="238"/>
        <end position="258"/>
    </location>
</feature>
<keyword evidence="1" id="KW-0472">Membrane</keyword>
<protein>
    <submittedName>
        <fullName evidence="2">Uncharacterized protein</fullName>
    </submittedName>
</protein>
<dbReference type="eggNOG" id="ENOG502SNVE">
    <property type="taxonomic scope" value="Eukaryota"/>
</dbReference>
<evidence type="ECO:0000313" key="3">
    <source>
        <dbReference type="Proteomes" id="UP000015100"/>
    </source>
</evidence>
<gene>
    <name evidence="2" type="ORF">H072_6163</name>
</gene>
<feature type="transmembrane region" description="Helical" evidence="1">
    <location>
        <begin position="115"/>
        <end position="135"/>
    </location>
</feature>
<reference evidence="2 3" key="1">
    <citation type="journal article" date="2013" name="PLoS Genet.">
        <title>Genomic mechanisms accounting for the adaptation to parasitism in nematode-trapping fungi.</title>
        <authorList>
            <person name="Meerupati T."/>
            <person name="Andersson K.M."/>
            <person name="Friman E."/>
            <person name="Kumar D."/>
            <person name="Tunlid A."/>
            <person name="Ahren D."/>
        </authorList>
    </citation>
    <scope>NUCLEOTIDE SEQUENCE [LARGE SCALE GENOMIC DNA]</scope>
    <source>
        <strain evidence="2 3">CBS 200.50</strain>
    </source>
</reference>
<evidence type="ECO:0000256" key="1">
    <source>
        <dbReference type="SAM" id="Phobius"/>
    </source>
</evidence>
<evidence type="ECO:0000313" key="2">
    <source>
        <dbReference type="EMBL" id="EPS40064.1"/>
    </source>
</evidence>
<accession>S8AAW3</accession>
<comment type="caution">
    <text evidence="2">The sequence shown here is derived from an EMBL/GenBank/DDBJ whole genome shotgun (WGS) entry which is preliminary data.</text>
</comment>